<evidence type="ECO:0000259" key="6">
    <source>
        <dbReference type="PROSITE" id="PS50850"/>
    </source>
</evidence>
<dbReference type="InterPro" id="IPR051788">
    <property type="entry name" value="MFS_Transporter"/>
</dbReference>
<feature type="transmembrane region" description="Helical" evidence="5">
    <location>
        <begin position="242"/>
        <end position="261"/>
    </location>
</feature>
<gene>
    <name evidence="7" type="ORF">SAMN05661096_02434</name>
</gene>
<accession>A0A1X7K8Y3</accession>
<dbReference type="CDD" id="cd17393">
    <property type="entry name" value="MFS_MosC_like"/>
    <property type="match status" value="1"/>
</dbReference>
<feature type="transmembrane region" description="Helical" evidence="5">
    <location>
        <begin position="273"/>
        <end position="292"/>
    </location>
</feature>
<keyword evidence="4 5" id="KW-0472">Membrane</keyword>
<feature type="transmembrane region" description="Helical" evidence="5">
    <location>
        <begin position="77"/>
        <end position="93"/>
    </location>
</feature>
<dbReference type="Proteomes" id="UP000193804">
    <property type="component" value="Unassembled WGS sequence"/>
</dbReference>
<feature type="domain" description="Major facilitator superfamily (MFS) profile" evidence="6">
    <location>
        <begin position="10"/>
        <end position="384"/>
    </location>
</feature>
<dbReference type="RefSeq" id="WP_085517549.1">
    <property type="nucleotide sequence ID" value="NZ_FXAW01000005.1"/>
</dbReference>
<feature type="transmembrane region" description="Helical" evidence="5">
    <location>
        <begin position="207"/>
        <end position="230"/>
    </location>
</feature>
<dbReference type="PANTHER" id="PTHR23514:SF13">
    <property type="entry name" value="INNER MEMBRANE PROTEIN YBJJ"/>
    <property type="match status" value="1"/>
</dbReference>
<feature type="transmembrane region" description="Helical" evidence="5">
    <location>
        <begin position="165"/>
        <end position="187"/>
    </location>
</feature>
<dbReference type="Pfam" id="PF07690">
    <property type="entry name" value="MFS_1"/>
    <property type="match status" value="1"/>
</dbReference>
<sequence length="385" mass="41993">MTQFFKSSLVKARVAVSTIFFCYGLTFASWASRIPSIQEKFSLSEAELGTLLLMLPIGSFISLPIAGILVAKWNSFLVTRLSIVLYLVSLVAISLSENIYLLGVVLFLFGLMGNMVNIAINTQAVSLEKEYEKNIMASFHGMWSLAGFFGAIIGAFMISEEILLQYHYTIIFSASIIAAYISFKFLIKQDLDEDQDKPIFVIPDKSLLLLGVIAFCSMMCEGTMFDWSGVYYKKVVNAPKDILGLAYTFFMVSMAGTRFVADYFTGKYGVKKVVFFSGVLNFTGLLILIIFPGKIISLIGFFIVGAGVSSVIPLVFSLAGKSKNMGSSVALAAVSTMGFFGFLLGPPLIGYLAAWLNLQASFSFIAIMALCVTILATQIKSSSNS</sequence>
<dbReference type="PANTHER" id="PTHR23514">
    <property type="entry name" value="BYPASS OF STOP CODON PROTEIN 6"/>
    <property type="match status" value="1"/>
</dbReference>
<comment type="subcellular location">
    <subcellularLocation>
        <location evidence="1">Membrane</location>
        <topology evidence="1">Multi-pass membrane protein</topology>
    </subcellularLocation>
</comment>
<feature type="transmembrane region" description="Helical" evidence="5">
    <location>
        <begin position="51"/>
        <end position="70"/>
    </location>
</feature>
<dbReference type="InterPro" id="IPR011701">
    <property type="entry name" value="MFS"/>
</dbReference>
<evidence type="ECO:0000256" key="4">
    <source>
        <dbReference type="ARBA" id="ARBA00023136"/>
    </source>
</evidence>
<protein>
    <submittedName>
        <fullName evidence="7">Fucose permease</fullName>
    </submittedName>
</protein>
<keyword evidence="3 5" id="KW-1133">Transmembrane helix</keyword>
<name>A0A1X7K8Y3_9BACT</name>
<dbReference type="AlphaFoldDB" id="A0A1X7K8Y3"/>
<feature type="transmembrane region" description="Helical" evidence="5">
    <location>
        <begin position="141"/>
        <end position="159"/>
    </location>
</feature>
<organism evidence="7 8">
    <name type="scientific">Marivirga sericea</name>
    <dbReference type="NCBI Taxonomy" id="1028"/>
    <lineage>
        <taxon>Bacteria</taxon>
        <taxon>Pseudomonadati</taxon>
        <taxon>Bacteroidota</taxon>
        <taxon>Cytophagia</taxon>
        <taxon>Cytophagales</taxon>
        <taxon>Marivirgaceae</taxon>
        <taxon>Marivirga</taxon>
    </lineage>
</organism>
<evidence type="ECO:0000313" key="7">
    <source>
        <dbReference type="EMBL" id="SMG37286.1"/>
    </source>
</evidence>
<dbReference type="InterPro" id="IPR020846">
    <property type="entry name" value="MFS_dom"/>
</dbReference>
<dbReference type="GO" id="GO:0022857">
    <property type="term" value="F:transmembrane transporter activity"/>
    <property type="evidence" value="ECO:0007669"/>
    <property type="project" value="InterPro"/>
</dbReference>
<keyword evidence="2 5" id="KW-0812">Transmembrane</keyword>
<dbReference type="InterPro" id="IPR036259">
    <property type="entry name" value="MFS_trans_sf"/>
</dbReference>
<feature type="transmembrane region" description="Helical" evidence="5">
    <location>
        <begin position="298"/>
        <end position="319"/>
    </location>
</feature>
<feature type="transmembrane region" description="Helical" evidence="5">
    <location>
        <begin position="12"/>
        <end position="31"/>
    </location>
</feature>
<dbReference type="OrthoDB" id="9809599at2"/>
<dbReference type="GO" id="GO:0016020">
    <property type="term" value="C:membrane"/>
    <property type="evidence" value="ECO:0007669"/>
    <property type="project" value="UniProtKB-SubCell"/>
</dbReference>
<reference evidence="8" key="1">
    <citation type="submission" date="2017-04" db="EMBL/GenBank/DDBJ databases">
        <authorList>
            <person name="Varghese N."/>
            <person name="Submissions S."/>
        </authorList>
    </citation>
    <scope>NUCLEOTIDE SEQUENCE [LARGE SCALE GENOMIC DNA]</scope>
    <source>
        <strain evidence="8">DSM 4125</strain>
    </source>
</reference>
<evidence type="ECO:0000256" key="5">
    <source>
        <dbReference type="SAM" id="Phobius"/>
    </source>
</evidence>
<dbReference type="SUPFAM" id="SSF103473">
    <property type="entry name" value="MFS general substrate transporter"/>
    <property type="match status" value="1"/>
</dbReference>
<proteinExistence type="predicted"/>
<evidence type="ECO:0000256" key="2">
    <source>
        <dbReference type="ARBA" id="ARBA00022692"/>
    </source>
</evidence>
<dbReference type="STRING" id="1028.SAMN05661096_02434"/>
<evidence type="ECO:0000256" key="1">
    <source>
        <dbReference type="ARBA" id="ARBA00004141"/>
    </source>
</evidence>
<dbReference type="EMBL" id="FXAW01000005">
    <property type="protein sequence ID" value="SMG37286.1"/>
    <property type="molecule type" value="Genomic_DNA"/>
</dbReference>
<evidence type="ECO:0000256" key="3">
    <source>
        <dbReference type="ARBA" id="ARBA00022989"/>
    </source>
</evidence>
<feature type="transmembrane region" description="Helical" evidence="5">
    <location>
        <begin position="331"/>
        <end position="354"/>
    </location>
</feature>
<dbReference type="PROSITE" id="PS50850">
    <property type="entry name" value="MFS"/>
    <property type="match status" value="1"/>
</dbReference>
<dbReference type="Gene3D" id="1.20.1250.20">
    <property type="entry name" value="MFS general substrate transporter like domains"/>
    <property type="match status" value="2"/>
</dbReference>
<feature type="transmembrane region" description="Helical" evidence="5">
    <location>
        <begin position="360"/>
        <end position="379"/>
    </location>
</feature>
<evidence type="ECO:0000313" key="8">
    <source>
        <dbReference type="Proteomes" id="UP000193804"/>
    </source>
</evidence>
<keyword evidence="8" id="KW-1185">Reference proteome</keyword>
<feature type="transmembrane region" description="Helical" evidence="5">
    <location>
        <begin position="99"/>
        <end position="120"/>
    </location>
</feature>